<dbReference type="Pfam" id="PF11298">
    <property type="entry name" value="DUF3099"/>
    <property type="match status" value="1"/>
</dbReference>
<dbReference type="EMBL" id="VTFX01000004">
    <property type="protein sequence ID" value="KAD3632839.1"/>
    <property type="molecule type" value="Genomic_DNA"/>
</dbReference>
<name>A0A5N6MGI2_9MICC</name>
<keyword evidence="2" id="KW-0812">Transmembrane</keyword>
<keyword evidence="2" id="KW-0472">Membrane</keyword>
<dbReference type="RefSeq" id="WP_152272107.1">
    <property type="nucleotide sequence ID" value="NZ_VTFX01000004.1"/>
</dbReference>
<keyword evidence="4" id="KW-1185">Reference proteome</keyword>
<feature type="region of interest" description="Disordered" evidence="1">
    <location>
        <begin position="98"/>
        <end position="141"/>
    </location>
</feature>
<protein>
    <submittedName>
        <fullName evidence="3">DUF3099 domain-containing protein</fullName>
    </submittedName>
</protein>
<proteinExistence type="predicted"/>
<organism evidence="3 4">
    <name type="scientific">Arthrobacter yangruifuii</name>
    <dbReference type="NCBI Taxonomy" id="2606616"/>
    <lineage>
        <taxon>Bacteria</taxon>
        <taxon>Bacillati</taxon>
        <taxon>Actinomycetota</taxon>
        <taxon>Actinomycetes</taxon>
        <taxon>Micrococcales</taxon>
        <taxon>Micrococcaceae</taxon>
        <taxon>Arthrobacter</taxon>
    </lineage>
</organism>
<evidence type="ECO:0000313" key="4">
    <source>
        <dbReference type="Proteomes" id="UP000326852"/>
    </source>
</evidence>
<feature type="transmembrane region" description="Helical" evidence="2">
    <location>
        <begin position="53"/>
        <end position="72"/>
    </location>
</feature>
<feature type="region of interest" description="Disordered" evidence="1">
    <location>
        <begin position="1"/>
        <end position="22"/>
    </location>
</feature>
<reference evidence="3 4" key="1">
    <citation type="submission" date="2019-08" db="EMBL/GenBank/DDBJ databases">
        <title>Arthrobacter sp. nov., isolated from plateau pika and Tibetan wild ass.</title>
        <authorList>
            <person name="Ge Y."/>
        </authorList>
    </citation>
    <scope>NUCLEOTIDE SEQUENCE [LARGE SCALE GENOMIC DNA]</scope>
    <source>
        <strain evidence="3 4">785</strain>
    </source>
</reference>
<dbReference type="AlphaFoldDB" id="A0A5N6MGI2"/>
<gene>
    <name evidence="3" type="ORF">GD627_08225</name>
</gene>
<feature type="compositionally biased region" description="Low complexity" evidence="1">
    <location>
        <begin position="127"/>
        <end position="141"/>
    </location>
</feature>
<accession>A0A5N6MGI2</accession>
<dbReference type="InterPro" id="IPR021449">
    <property type="entry name" value="DUF3099"/>
</dbReference>
<evidence type="ECO:0000256" key="1">
    <source>
        <dbReference type="SAM" id="MobiDB-lite"/>
    </source>
</evidence>
<comment type="caution">
    <text evidence="3">The sequence shown here is derived from an EMBL/GenBank/DDBJ whole genome shotgun (WGS) entry which is preliminary data.</text>
</comment>
<feature type="transmembrane region" description="Helical" evidence="2">
    <location>
        <begin position="29"/>
        <end position="47"/>
    </location>
</feature>
<sequence>MAKDTNRGESIPRITDAPSPHTDEMHGRMLKYGVSMGIRVVCLFLMFFVHGWLLWVVIAGAVVIPYFAVIIANGGSDTRLMTATDAMIDRPPVTELEAPRVADEPGETPETTVLAGEIVDNDDDETTGTTMNTGTNNEDKA</sequence>
<keyword evidence="2" id="KW-1133">Transmembrane helix</keyword>
<evidence type="ECO:0000313" key="3">
    <source>
        <dbReference type="EMBL" id="KAD3632839.1"/>
    </source>
</evidence>
<evidence type="ECO:0000256" key="2">
    <source>
        <dbReference type="SAM" id="Phobius"/>
    </source>
</evidence>
<dbReference type="Proteomes" id="UP000326852">
    <property type="component" value="Unassembled WGS sequence"/>
</dbReference>